<dbReference type="AlphaFoldDB" id="A0A5J5HSD4"/>
<evidence type="ECO:0000313" key="3">
    <source>
        <dbReference type="Proteomes" id="UP000326671"/>
    </source>
</evidence>
<organism evidence="2 3">
    <name type="scientific">Niallia endozanthoxylica</name>
    <dbReference type="NCBI Taxonomy" id="2036016"/>
    <lineage>
        <taxon>Bacteria</taxon>
        <taxon>Bacillati</taxon>
        <taxon>Bacillota</taxon>
        <taxon>Bacilli</taxon>
        <taxon>Bacillales</taxon>
        <taxon>Bacillaceae</taxon>
        <taxon>Niallia</taxon>
    </lineage>
</organism>
<evidence type="ECO:0000256" key="1">
    <source>
        <dbReference type="SAM" id="Coils"/>
    </source>
</evidence>
<sequence>MKLHLDNVFLAEELEQFGIDRTELLIRVMTENVESPWKLEGDWLILSRTAVKELYPNIKLPGDDEGFIDQMFGCNWEYFMPLNAAKKEGLSERKIRKTYDRLPDEAWGIFQCHNQAKRYFTKQGYVYVITPSFVLDLIKMEINSKKKKKKYWTIYDAAIEQNIKIEEVLNLIETKKIKYHYDKKGKIIISPWEFANLRRKKLQKMYDEIEEEKEKEKQEFERWKLELEGKVIPLFRDDKSTNK</sequence>
<reference evidence="2 3" key="1">
    <citation type="submission" date="2019-09" db="EMBL/GenBank/DDBJ databases">
        <title>Whole genome sequences of isolates from the Mars Exploration Rovers.</title>
        <authorList>
            <person name="Seuylemezian A."/>
            <person name="Vaishampayan P."/>
        </authorList>
    </citation>
    <scope>NUCLEOTIDE SEQUENCE [LARGE SCALE GENOMIC DNA]</scope>
    <source>
        <strain evidence="2 3">MER_TA_151</strain>
    </source>
</reference>
<dbReference type="Proteomes" id="UP000326671">
    <property type="component" value="Unassembled WGS sequence"/>
</dbReference>
<gene>
    <name evidence="2" type="ORF">F4V44_14340</name>
</gene>
<evidence type="ECO:0000313" key="2">
    <source>
        <dbReference type="EMBL" id="KAA9022917.1"/>
    </source>
</evidence>
<protein>
    <submittedName>
        <fullName evidence="2">Uncharacterized protein</fullName>
    </submittedName>
</protein>
<comment type="caution">
    <text evidence="2">The sequence shown here is derived from an EMBL/GenBank/DDBJ whole genome shotgun (WGS) entry which is preliminary data.</text>
</comment>
<keyword evidence="3" id="KW-1185">Reference proteome</keyword>
<accession>A0A5J5HSD4</accession>
<proteinExistence type="predicted"/>
<dbReference type="RefSeq" id="WP_150440709.1">
    <property type="nucleotide sequence ID" value="NZ_VYKL01000021.1"/>
</dbReference>
<dbReference type="EMBL" id="VYKL01000021">
    <property type="protein sequence ID" value="KAA9022917.1"/>
    <property type="molecule type" value="Genomic_DNA"/>
</dbReference>
<feature type="coiled-coil region" evidence="1">
    <location>
        <begin position="192"/>
        <end position="226"/>
    </location>
</feature>
<keyword evidence="1" id="KW-0175">Coiled coil</keyword>
<name>A0A5J5HSD4_9BACI</name>